<dbReference type="OrthoDB" id="79090at2759"/>
<name>A0A7M7MY21_STRPU</name>
<dbReference type="InParanoid" id="A0A7M7MY21"/>
<proteinExistence type="inferred from homology"/>
<dbReference type="InterPro" id="IPR013763">
    <property type="entry name" value="Cyclin-like_dom"/>
</dbReference>
<protein>
    <recommendedName>
        <fullName evidence="2">Cyclin-Q</fullName>
    </recommendedName>
    <alternativeName>
        <fullName evidence="4">Cyclin-related protein FAM58A</fullName>
    </alternativeName>
</protein>
<dbReference type="OMA" id="HVESNKA"/>
<keyword evidence="3 5" id="KW-0195">Cyclin</keyword>
<evidence type="ECO:0000259" key="6">
    <source>
        <dbReference type="SMART" id="SM00385"/>
    </source>
</evidence>
<dbReference type="InterPro" id="IPR048055">
    <property type="entry name" value="Cyclin-Q_first_cyclin_box"/>
</dbReference>
<sequence>MNHIKFEKSTVIDIDMDADGGEVFNIAREDLDKKTHFKVIHYVMEAGIKLHLESVTLASACCIYHRFFAECELNNYDPYLIGATAIYLATKVEEQHVKLRDIINVCYRILHKEETPLEVGKQYWELRDSLVNCELLLVRMLKYNPKIGDLPHKYLVHYLKSLSHWMDRDVWDQTPVCRTAWAMLRDSYHSDIALRTKPQHMAVAVMYFSLQCYGLEVPLNDEAANPWWKAFSEDISEEIIQKIVTELIELYELDDKR</sequence>
<dbReference type="FunFam" id="1.10.472.10:FF:000042">
    <property type="entry name" value="FAM58A isoform 1"/>
    <property type="match status" value="1"/>
</dbReference>
<accession>A0A7M7MY21</accession>
<dbReference type="GeneID" id="115917898"/>
<dbReference type="Pfam" id="PF00134">
    <property type="entry name" value="Cyclin_N"/>
    <property type="match status" value="1"/>
</dbReference>
<dbReference type="Proteomes" id="UP000007110">
    <property type="component" value="Unassembled WGS sequence"/>
</dbReference>
<dbReference type="InterPro" id="IPR036915">
    <property type="entry name" value="Cyclin-like_sf"/>
</dbReference>
<keyword evidence="8" id="KW-1185">Reference proteome</keyword>
<dbReference type="KEGG" id="spu:115917898"/>
<dbReference type="CDD" id="cd20535">
    <property type="entry name" value="CYCLIN_CCNM_CCNQ_rpt2"/>
    <property type="match status" value="1"/>
</dbReference>
<evidence type="ECO:0000256" key="1">
    <source>
        <dbReference type="ARBA" id="ARBA00010390"/>
    </source>
</evidence>
<evidence type="ECO:0000256" key="2">
    <source>
        <dbReference type="ARBA" id="ARBA00019501"/>
    </source>
</evidence>
<evidence type="ECO:0000313" key="8">
    <source>
        <dbReference type="Proteomes" id="UP000007110"/>
    </source>
</evidence>
<dbReference type="Gene3D" id="1.10.472.10">
    <property type="entry name" value="Cyclin-like"/>
    <property type="match status" value="2"/>
</dbReference>
<dbReference type="GO" id="GO:0016538">
    <property type="term" value="F:cyclin-dependent protein serine/threonine kinase regulator activity"/>
    <property type="evidence" value="ECO:0000318"/>
    <property type="project" value="GO_Central"/>
</dbReference>
<dbReference type="GO" id="GO:0006357">
    <property type="term" value="P:regulation of transcription by RNA polymerase II"/>
    <property type="evidence" value="ECO:0007669"/>
    <property type="project" value="InterPro"/>
</dbReference>
<reference evidence="8" key="1">
    <citation type="submission" date="2015-02" db="EMBL/GenBank/DDBJ databases">
        <title>Genome sequencing for Strongylocentrotus purpuratus.</title>
        <authorList>
            <person name="Murali S."/>
            <person name="Liu Y."/>
            <person name="Vee V."/>
            <person name="English A."/>
            <person name="Wang M."/>
            <person name="Skinner E."/>
            <person name="Han Y."/>
            <person name="Muzny D.M."/>
            <person name="Worley K.C."/>
            <person name="Gibbs R.A."/>
        </authorList>
    </citation>
    <scope>NUCLEOTIDE SEQUENCE</scope>
</reference>
<evidence type="ECO:0000256" key="4">
    <source>
        <dbReference type="ARBA" id="ARBA00032419"/>
    </source>
</evidence>
<dbReference type="EnsemblMetazoa" id="XM_030972391">
    <property type="protein sequence ID" value="XP_030828251"/>
    <property type="gene ID" value="LOC115917898"/>
</dbReference>
<dbReference type="CDD" id="cd20534">
    <property type="entry name" value="CYCLIN_CCNM_CCNQ_rpt1"/>
    <property type="match status" value="1"/>
</dbReference>
<dbReference type="PIRSF" id="PIRSF028758">
    <property type="entry name" value="Cyclin, C/H/G types"/>
    <property type="match status" value="1"/>
</dbReference>
<evidence type="ECO:0000256" key="5">
    <source>
        <dbReference type="RuleBase" id="RU000383"/>
    </source>
</evidence>
<dbReference type="FunFam" id="1.10.472.10:FF:000122">
    <property type="entry name" value="Cyclin-related protein FAM58A"/>
    <property type="match status" value="1"/>
</dbReference>
<dbReference type="SUPFAM" id="SSF47954">
    <property type="entry name" value="Cyclin-like"/>
    <property type="match status" value="2"/>
</dbReference>
<dbReference type="GO" id="GO:0005634">
    <property type="term" value="C:nucleus"/>
    <property type="evidence" value="ECO:0000318"/>
    <property type="project" value="GO_Central"/>
</dbReference>
<dbReference type="InterPro" id="IPR006671">
    <property type="entry name" value="Cyclin_N"/>
</dbReference>
<dbReference type="AlphaFoldDB" id="A0A7M7MY21"/>
<evidence type="ECO:0000256" key="3">
    <source>
        <dbReference type="ARBA" id="ARBA00023127"/>
    </source>
</evidence>
<comment type="similarity">
    <text evidence="1">Belongs to the cyclin family. Cyclin-like FAM58 subfamily.</text>
</comment>
<reference evidence="7" key="2">
    <citation type="submission" date="2021-01" db="UniProtKB">
        <authorList>
            <consortium name="EnsemblMetazoa"/>
        </authorList>
    </citation>
    <scope>IDENTIFICATION</scope>
</reference>
<dbReference type="InterPro" id="IPR048053">
    <property type="entry name" value="Cyclin-Q_second_cyclin_box"/>
</dbReference>
<evidence type="ECO:0000313" key="7">
    <source>
        <dbReference type="EnsemblMetazoa" id="XP_030828251"/>
    </source>
</evidence>
<dbReference type="PANTHER" id="PTHR10026">
    <property type="entry name" value="CYCLIN"/>
    <property type="match status" value="1"/>
</dbReference>
<dbReference type="InterPro" id="IPR043198">
    <property type="entry name" value="Cyclin/Ssn8"/>
</dbReference>
<feature type="domain" description="Cyclin-like" evidence="6">
    <location>
        <begin position="41"/>
        <end position="139"/>
    </location>
</feature>
<dbReference type="FunCoup" id="A0A7M7MY21">
    <property type="interactions" value="101"/>
</dbReference>
<organism evidence="7 8">
    <name type="scientific">Strongylocentrotus purpuratus</name>
    <name type="common">Purple sea urchin</name>
    <dbReference type="NCBI Taxonomy" id="7668"/>
    <lineage>
        <taxon>Eukaryota</taxon>
        <taxon>Metazoa</taxon>
        <taxon>Echinodermata</taxon>
        <taxon>Eleutherozoa</taxon>
        <taxon>Echinozoa</taxon>
        <taxon>Echinoidea</taxon>
        <taxon>Euechinoidea</taxon>
        <taxon>Echinacea</taxon>
        <taxon>Camarodonta</taxon>
        <taxon>Echinidea</taxon>
        <taxon>Strongylocentrotidae</taxon>
        <taxon>Strongylocentrotus</taxon>
    </lineage>
</organism>
<dbReference type="RefSeq" id="XP_030828251.1">
    <property type="nucleotide sequence ID" value="XM_030972391.1"/>
</dbReference>
<dbReference type="SMART" id="SM00385">
    <property type="entry name" value="CYCLIN"/>
    <property type="match status" value="1"/>
</dbReference>